<reference evidence="1" key="1">
    <citation type="submission" date="2021-06" db="EMBL/GenBank/DDBJ databases">
        <authorList>
            <person name="Kallberg Y."/>
            <person name="Tangrot J."/>
            <person name="Rosling A."/>
        </authorList>
    </citation>
    <scope>NUCLEOTIDE SEQUENCE</scope>
    <source>
        <strain evidence="1">AU212A</strain>
    </source>
</reference>
<dbReference type="Proteomes" id="UP000789860">
    <property type="component" value="Unassembled WGS sequence"/>
</dbReference>
<evidence type="ECO:0000313" key="1">
    <source>
        <dbReference type="EMBL" id="CAG8435763.1"/>
    </source>
</evidence>
<dbReference type="EMBL" id="CAJVPM010000089">
    <property type="protein sequence ID" value="CAG8435763.1"/>
    <property type="molecule type" value="Genomic_DNA"/>
</dbReference>
<accession>A0ACA9JU89</accession>
<name>A0ACA9JU89_9GLOM</name>
<gene>
    <name evidence="1" type="ORF">SCALOS_LOCUS219</name>
</gene>
<evidence type="ECO:0000313" key="2">
    <source>
        <dbReference type="Proteomes" id="UP000789860"/>
    </source>
</evidence>
<sequence>AAIECYLCDSYSSIDALLEIFSYGDIDPSDYHSDDSESDDDEDSHFAANRADDYLLWQRTPYLDEFRQKKKARMEEFLNVKGKLEQHFENLAQKYPIRDLEIEMYKYCNKVSSTYMKVPELISVHRSSTTNNDFPLELFHIPGIYNGGINIPVSDDDLDDNTVDQIPVSRSEVVDQNIDVNFDIETQRKRRVLEENDGKQLKKRKNLTS</sequence>
<keyword evidence="2" id="KW-1185">Reference proteome</keyword>
<feature type="non-terminal residue" evidence="1">
    <location>
        <position position="1"/>
    </location>
</feature>
<comment type="caution">
    <text evidence="1">The sequence shown here is derived from an EMBL/GenBank/DDBJ whole genome shotgun (WGS) entry which is preliminary data.</text>
</comment>
<protein>
    <submittedName>
        <fullName evidence="1">6476_t:CDS:1</fullName>
    </submittedName>
</protein>
<proteinExistence type="predicted"/>
<organism evidence="1 2">
    <name type="scientific">Scutellospora calospora</name>
    <dbReference type="NCBI Taxonomy" id="85575"/>
    <lineage>
        <taxon>Eukaryota</taxon>
        <taxon>Fungi</taxon>
        <taxon>Fungi incertae sedis</taxon>
        <taxon>Mucoromycota</taxon>
        <taxon>Glomeromycotina</taxon>
        <taxon>Glomeromycetes</taxon>
        <taxon>Diversisporales</taxon>
        <taxon>Gigasporaceae</taxon>
        <taxon>Scutellospora</taxon>
    </lineage>
</organism>